<comment type="caution">
    <text evidence="1">The sequence shown here is derived from an EMBL/GenBank/DDBJ whole genome shotgun (WGS) entry which is preliminary data.</text>
</comment>
<evidence type="ECO:0000313" key="2">
    <source>
        <dbReference type="Proteomes" id="UP000823892"/>
    </source>
</evidence>
<accession>A0A9D2TX96</accession>
<reference evidence="1" key="1">
    <citation type="journal article" date="2021" name="PeerJ">
        <title>Extensive microbial diversity within the chicken gut microbiome revealed by metagenomics and culture.</title>
        <authorList>
            <person name="Gilroy R."/>
            <person name="Ravi A."/>
            <person name="Getino M."/>
            <person name="Pursley I."/>
            <person name="Horton D.L."/>
            <person name="Alikhan N.F."/>
            <person name="Baker D."/>
            <person name="Gharbi K."/>
            <person name="Hall N."/>
            <person name="Watson M."/>
            <person name="Adriaenssens E.M."/>
            <person name="Foster-Nyarko E."/>
            <person name="Jarju S."/>
            <person name="Secka A."/>
            <person name="Antonio M."/>
            <person name="Oren A."/>
            <person name="Chaudhuri R.R."/>
            <person name="La Ragione R."/>
            <person name="Hildebrand F."/>
            <person name="Pallen M.J."/>
        </authorList>
    </citation>
    <scope>NUCLEOTIDE SEQUENCE</scope>
    <source>
        <strain evidence="1">ChiBcec6-4105</strain>
    </source>
</reference>
<evidence type="ECO:0008006" key="3">
    <source>
        <dbReference type="Google" id="ProtNLM"/>
    </source>
</evidence>
<name>A0A9D2TX96_9FIRM</name>
<sequence length="89" mass="10236">MLHIKDDYYAQANNFGYTVLRKNGRKGKDEQELHTTLGYVGCLQEVLDLVLKDSVQRKITGSDMELSEVLQYIKEQTDRILKAMEGIEV</sequence>
<organism evidence="1 2">
    <name type="scientific">Candidatus Blautia avicola</name>
    <dbReference type="NCBI Taxonomy" id="2838483"/>
    <lineage>
        <taxon>Bacteria</taxon>
        <taxon>Bacillati</taxon>
        <taxon>Bacillota</taxon>
        <taxon>Clostridia</taxon>
        <taxon>Lachnospirales</taxon>
        <taxon>Lachnospiraceae</taxon>
        <taxon>Blautia</taxon>
    </lineage>
</organism>
<gene>
    <name evidence="1" type="ORF">H9914_12525</name>
</gene>
<dbReference type="AlphaFoldDB" id="A0A9D2TX96"/>
<dbReference type="Proteomes" id="UP000823892">
    <property type="component" value="Unassembled WGS sequence"/>
</dbReference>
<evidence type="ECO:0000313" key="1">
    <source>
        <dbReference type="EMBL" id="HJD29800.1"/>
    </source>
</evidence>
<dbReference type="EMBL" id="DWUY01000283">
    <property type="protein sequence ID" value="HJD29800.1"/>
    <property type="molecule type" value="Genomic_DNA"/>
</dbReference>
<proteinExistence type="predicted"/>
<reference evidence="1" key="2">
    <citation type="submission" date="2021-04" db="EMBL/GenBank/DDBJ databases">
        <authorList>
            <person name="Gilroy R."/>
        </authorList>
    </citation>
    <scope>NUCLEOTIDE SEQUENCE</scope>
    <source>
        <strain evidence="1">ChiBcec6-4105</strain>
    </source>
</reference>
<protein>
    <recommendedName>
        <fullName evidence="3">DUF5405 domain-containing protein</fullName>
    </recommendedName>
</protein>